<protein>
    <submittedName>
        <fullName evidence="1">Uncharacterized protein</fullName>
    </submittedName>
</protein>
<dbReference type="EMBL" id="CAKOGL010000010">
    <property type="protein sequence ID" value="CAH2090932.1"/>
    <property type="molecule type" value="Genomic_DNA"/>
</dbReference>
<accession>A0AAU9TYI4</accession>
<keyword evidence="2" id="KW-1185">Reference proteome</keyword>
<dbReference type="AlphaFoldDB" id="A0AAU9TYI4"/>
<evidence type="ECO:0000313" key="2">
    <source>
        <dbReference type="Proteomes" id="UP001153954"/>
    </source>
</evidence>
<organism evidence="1 2">
    <name type="scientific">Euphydryas editha</name>
    <name type="common">Edith's checkerspot</name>
    <dbReference type="NCBI Taxonomy" id="104508"/>
    <lineage>
        <taxon>Eukaryota</taxon>
        <taxon>Metazoa</taxon>
        <taxon>Ecdysozoa</taxon>
        <taxon>Arthropoda</taxon>
        <taxon>Hexapoda</taxon>
        <taxon>Insecta</taxon>
        <taxon>Pterygota</taxon>
        <taxon>Neoptera</taxon>
        <taxon>Endopterygota</taxon>
        <taxon>Lepidoptera</taxon>
        <taxon>Glossata</taxon>
        <taxon>Ditrysia</taxon>
        <taxon>Papilionoidea</taxon>
        <taxon>Nymphalidae</taxon>
        <taxon>Nymphalinae</taxon>
        <taxon>Euphydryas</taxon>
    </lineage>
</organism>
<dbReference type="Proteomes" id="UP001153954">
    <property type="component" value="Unassembled WGS sequence"/>
</dbReference>
<proteinExistence type="predicted"/>
<reference evidence="1" key="1">
    <citation type="submission" date="2022-03" db="EMBL/GenBank/DDBJ databases">
        <authorList>
            <person name="Tunstrom K."/>
        </authorList>
    </citation>
    <scope>NUCLEOTIDE SEQUENCE</scope>
</reference>
<name>A0AAU9TYI4_EUPED</name>
<evidence type="ECO:0000313" key="1">
    <source>
        <dbReference type="EMBL" id="CAH2090932.1"/>
    </source>
</evidence>
<sequence>MSEPSYLENILPTDEEIEHNFSCKENVVQLNRKARVLGEDSFKCWTKESDTINEDLRFDDSPTLDIDNTSSAALVPKYTHVTQKVKTWIDLIPKVPSHYCRASSSKLYVESTFRAETHNRVASTQR</sequence>
<comment type="caution">
    <text evidence="1">The sequence shown here is derived from an EMBL/GenBank/DDBJ whole genome shotgun (WGS) entry which is preliminary data.</text>
</comment>
<gene>
    <name evidence="1" type="ORF">EEDITHA_LOCUS6842</name>
</gene>